<reference evidence="2" key="1">
    <citation type="submission" date="2016-06" db="EMBL/GenBank/DDBJ databases">
        <title>Complete Genome Sequence of Pandoraea faecigallinarum DSM-23572.</title>
        <authorList>
            <person name="Yong D."/>
            <person name="Ee R."/>
            <person name="Lim Y.-L."/>
            <person name="Yin W.-F."/>
            <person name="Chan K.-G."/>
        </authorList>
    </citation>
    <scope>NUCLEOTIDE SEQUENCE</scope>
    <source>
        <strain evidence="2">DSM 23572</strain>
    </source>
</reference>
<organism evidence="2 3">
    <name type="scientific">Pandoraea faecigallinarum</name>
    <dbReference type="NCBI Taxonomy" id="656179"/>
    <lineage>
        <taxon>Bacteria</taxon>
        <taxon>Pseudomonadati</taxon>
        <taxon>Pseudomonadota</taxon>
        <taxon>Betaproteobacteria</taxon>
        <taxon>Burkholderiales</taxon>
        <taxon>Burkholderiaceae</taxon>
        <taxon>Pandoraea</taxon>
    </lineage>
</organism>
<accession>A0A0H3WTN6</accession>
<dbReference type="KEGG" id="pfg:AB870_17845"/>
<sequence length="64" mass="6957">MSEDIHSGVSVVYMRAIFACFLLMGLTSFAHSLVFKDKSWPWLFSTGALAFVGGFGLACSFGPF</sequence>
<evidence type="ECO:0000313" key="3">
    <source>
        <dbReference type="Proteomes" id="UP000035651"/>
    </source>
</evidence>
<feature type="transmembrane region" description="Helical" evidence="1">
    <location>
        <begin position="12"/>
        <end position="34"/>
    </location>
</feature>
<dbReference type="EMBL" id="CP011807">
    <property type="protein sequence ID" value="AKM31579.1"/>
    <property type="molecule type" value="Genomic_DNA"/>
</dbReference>
<evidence type="ECO:0000256" key="1">
    <source>
        <dbReference type="SAM" id="Phobius"/>
    </source>
</evidence>
<name>A0A0H3WTN6_9BURK</name>
<proteinExistence type="predicted"/>
<evidence type="ECO:0000313" key="2">
    <source>
        <dbReference type="EMBL" id="AKM31579.1"/>
    </source>
</evidence>
<gene>
    <name evidence="2" type="ORF">AB870_17845</name>
</gene>
<keyword evidence="1" id="KW-0472">Membrane</keyword>
<keyword evidence="3" id="KW-1185">Reference proteome</keyword>
<feature type="transmembrane region" description="Helical" evidence="1">
    <location>
        <begin position="40"/>
        <end position="61"/>
    </location>
</feature>
<dbReference type="AlphaFoldDB" id="A0A0H3WTN6"/>
<dbReference type="STRING" id="656179.AB870_17845"/>
<keyword evidence="1" id="KW-1133">Transmembrane helix</keyword>
<protein>
    <submittedName>
        <fullName evidence="2">Uncharacterized protein</fullName>
    </submittedName>
</protein>
<keyword evidence="1" id="KW-0812">Transmembrane</keyword>
<dbReference type="Proteomes" id="UP000035651">
    <property type="component" value="Chromosome"/>
</dbReference>
<dbReference type="PATRIC" id="fig|656179.3.peg.3798"/>